<dbReference type="Gene3D" id="3.40.190.10">
    <property type="entry name" value="Periplasmic binding protein-like II"/>
    <property type="match status" value="2"/>
</dbReference>
<feature type="chain" id="PRO_5017954592" evidence="2">
    <location>
        <begin position="28"/>
        <end position="353"/>
    </location>
</feature>
<name>A0A3G6K6B6_LACDL</name>
<evidence type="ECO:0000256" key="2">
    <source>
        <dbReference type="SAM" id="SignalP"/>
    </source>
</evidence>
<dbReference type="Pfam" id="PF13416">
    <property type="entry name" value="SBP_bac_8"/>
    <property type="match status" value="1"/>
</dbReference>
<feature type="signal peptide" evidence="2">
    <location>
        <begin position="1"/>
        <end position="27"/>
    </location>
</feature>
<dbReference type="PANTHER" id="PTHR30006">
    <property type="entry name" value="THIAMINE-BINDING PERIPLASMIC PROTEIN-RELATED"/>
    <property type="match status" value="1"/>
</dbReference>
<evidence type="ECO:0000313" key="3">
    <source>
        <dbReference type="EMBL" id="AZA15296.1"/>
    </source>
</evidence>
<proteinExistence type="predicted"/>
<dbReference type="RefSeq" id="WP_060598241.1">
    <property type="nucleotide sequence ID" value="NZ_JAJNVE010000071.1"/>
</dbReference>
<dbReference type="SUPFAM" id="SSF53850">
    <property type="entry name" value="Periplasmic binding protein-like II"/>
    <property type="match status" value="1"/>
</dbReference>
<gene>
    <name evidence="3" type="ORF">DQL93_00355</name>
</gene>
<dbReference type="EMBL" id="CP031023">
    <property type="protein sequence ID" value="AZA15296.1"/>
    <property type="molecule type" value="Genomic_DNA"/>
</dbReference>
<dbReference type="CDD" id="cd13589">
    <property type="entry name" value="PBP2_polyamine_RpCGA009"/>
    <property type="match status" value="1"/>
</dbReference>
<dbReference type="GO" id="GO:0030976">
    <property type="term" value="F:thiamine pyrophosphate binding"/>
    <property type="evidence" value="ECO:0007669"/>
    <property type="project" value="TreeGrafter"/>
</dbReference>
<evidence type="ECO:0000256" key="1">
    <source>
        <dbReference type="ARBA" id="ARBA00022729"/>
    </source>
</evidence>
<organism evidence="3">
    <name type="scientific">Lactobacillus delbrueckii subsp. lactis</name>
    <dbReference type="NCBI Taxonomy" id="29397"/>
    <lineage>
        <taxon>Bacteria</taxon>
        <taxon>Bacillati</taxon>
        <taxon>Bacillota</taxon>
        <taxon>Bacilli</taxon>
        <taxon>Lactobacillales</taxon>
        <taxon>Lactobacillaceae</taxon>
        <taxon>Lactobacillus</taxon>
    </lineage>
</organism>
<sequence length="353" mass="38070">MFNKKKIGLIAASVLVAGSAIISTACSSSNSNGSSKLVVSTFGMSTKQMQRDVLKPFAKKFNVKVSTQFGDSSARLTQIEHNKNTSVDVAEFAQNNAVTANKKGLAKKLDTSKIKNFKYLSKEQQKLAKQINAVPYTLNSCGIIYNSKKVKITSWDQLWSKSLKGKIAIPDITTTFGPAMLYIAGDHAGTAVTSDNGVAAFKALKALKPNVVKTYTSSSDLVNMFKNGEVEAAVVGDYSVAMISAASSSIKYFVPSSGTYANYNTVSILKNSKNTAAAYKYIDYRLSTAVQKKVASAKSLNNAPVNTSVTLSAKDAENKAYGAIAKRSKTIDYSYVNSHLSGWITKWNKLMNK</sequence>
<accession>A0A3G6K6B6</accession>
<dbReference type="PANTHER" id="PTHR30006:SF2">
    <property type="entry name" value="ABC TRANSPORTER SUBSTRATE-BINDING PROTEIN"/>
    <property type="match status" value="1"/>
</dbReference>
<dbReference type="PROSITE" id="PS51257">
    <property type="entry name" value="PROKAR_LIPOPROTEIN"/>
    <property type="match status" value="1"/>
</dbReference>
<dbReference type="InterPro" id="IPR006059">
    <property type="entry name" value="SBP"/>
</dbReference>
<dbReference type="GO" id="GO:0030975">
    <property type="term" value="F:thiamine binding"/>
    <property type="evidence" value="ECO:0007669"/>
    <property type="project" value="TreeGrafter"/>
</dbReference>
<dbReference type="AlphaFoldDB" id="A0A3G6K6B6"/>
<dbReference type="GO" id="GO:0030288">
    <property type="term" value="C:outer membrane-bounded periplasmic space"/>
    <property type="evidence" value="ECO:0007669"/>
    <property type="project" value="TreeGrafter"/>
</dbReference>
<dbReference type="GO" id="GO:0015888">
    <property type="term" value="P:thiamine transport"/>
    <property type="evidence" value="ECO:0007669"/>
    <property type="project" value="TreeGrafter"/>
</dbReference>
<keyword evidence="1 2" id="KW-0732">Signal</keyword>
<protein>
    <submittedName>
        <fullName evidence="3">ABC transporter substrate-binding protein</fullName>
    </submittedName>
</protein>
<reference evidence="3" key="1">
    <citation type="submission" date="2018-07" db="EMBL/GenBank/DDBJ databases">
        <authorList>
            <person name="Somerville V."/>
        </authorList>
    </citation>
    <scope>NUCLEOTIDE SEQUENCE</scope>
    <source>
        <strain evidence="3">NWC_2_2</strain>
    </source>
</reference>